<accession>A0A9N9I9J9</accession>
<feature type="non-terminal residue" evidence="1">
    <location>
        <position position="1"/>
    </location>
</feature>
<gene>
    <name evidence="1" type="ORF">CPELLU_LOCUS13135</name>
</gene>
<organism evidence="1 2">
    <name type="scientific">Cetraspora pellucida</name>
    <dbReference type="NCBI Taxonomy" id="1433469"/>
    <lineage>
        <taxon>Eukaryota</taxon>
        <taxon>Fungi</taxon>
        <taxon>Fungi incertae sedis</taxon>
        <taxon>Mucoromycota</taxon>
        <taxon>Glomeromycotina</taxon>
        <taxon>Glomeromycetes</taxon>
        <taxon>Diversisporales</taxon>
        <taxon>Gigasporaceae</taxon>
        <taxon>Cetraspora</taxon>
    </lineage>
</organism>
<dbReference type="AlphaFoldDB" id="A0A9N9I9J9"/>
<sequence length="65" mass="7443">KNNERISINLSNEVTDNDSNIDLYHGNVDNEALTEDDETSFENDGFITLKKGQTFDNFDHAEKHI</sequence>
<evidence type="ECO:0000313" key="1">
    <source>
        <dbReference type="EMBL" id="CAG8725116.1"/>
    </source>
</evidence>
<name>A0A9N9I9J9_9GLOM</name>
<dbReference type="Proteomes" id="UP000789759">
    <property type="component" value="Unassembled WGS sequence"/>
</dbReference>
<dbReference type="OrthoDB" id="10443139at2759"/>
<keyword evidence="2" id="KW-1185">Reference proteome</keyword>
<proteinExistence type="predicted"/>
<evidence type="ECO:0000313" key="2">
    <source>
        <dbReference type="Proteomes" id="UP000789759"/>
    </source>
</evidence>
<reference evidence="1" key="1">
    <citation type="submission" date="2021-06" db="EMBL/GenBank/DDBJ databases">
        <authorList>
            <person name="Kallberg Y."/>
            <person name="Tangrot J."/>
            <person name="Rosling A."/>
        </authorList>
    </citation>
    <scope>NUCLEOTIDE SEQUENCE</scope>
    <source>
        <strain evidence="1">FL966</strain>
    </source>
</reference>
<dbReference type="EMBL" id="CAJVQA010013543">
    <property type="protein sequence ID" value="CAG8725116.1"/>
    <property type="molecule type" value="Genomic_DNA"/>
</dbReference>
<protein>
    <submittedName>
        <fullName evidence="1">23705_t:CDS:1</fullName>
    </submittedName>
</protein>
<comment type="caution">
    <text evidence="1">The sequence shown here is derived from an EMBL/GenBank/DDBJ whole genome shotgun (WGS) entry which is preliminary data.</text>
</comment>